<reference evidence="1" key="1">
    <citation type="submission" date="2020-05" db="EMBL/GenBank/DDBJ databases">
        <authorList>
            <person name="Rincon C."/>
            <person name="Sanders R I."/>
            <person name="Robbins C."/>
            <person name="Chaturvedi A."/>
        </authorList>
    </citation>
    <scope>NUCLEOTIDE SEQUENCE</scope>
    <source>
        <strain evidence="1">CHB12</strain>
    </source>
</reference>
<evidence type="ECO:0000313" key="1">
    <source>
        <dbReference type="EMBL" id="CAB5360216.1"/>
    </source>
</evidence>
<dbReference type="AlphaFoldDB" id="A0A915Z3E6"/>
<dbReference type="Proteomes" id="UP000684084">
    <property type="component" value="Unassembled WGS sequence"/>
</dbReference>
<proteinExistence type="predicted"/>
<gene>
    <name evidence="1" type="ORF">CHRIB12_LOCUS8080</name>
</gene>
<dbReference type="OrthoDB" id="2367939at2759"/>
<protein>
    <submittedName>
        <fullName evidence="1">Uncharacterized protein</fullName>
    </submittedName>
</protein>
<accession>A0A915Z3E6</accession>
<sequence length="73" mass="8259">MTVKSVAFDHVAWINNGPYIPSYIPSYESKNTVEDQVLNQNPNLNSLPSHQCFQSINQVSLIITYTAVKTEIF</sequence>
<dbReference type="VEuPathDB" id="FungiDB:RhiirFUN_011671"/>
<organism evidence="1 2">
    <name type="scientific">Rhizophagus irregularis</name>
    <dbReference type="NCBI Taxonomy" id="588596"/>
    <lineage>
        <taxon>Eukaryota</taxon>
        <taxon>Fungi</taxon>
        <taxon>Fungi incertae sedis</taxon>
        <taxon>Mucoromycota</taxon>
        <taxon>Glomeromycotina</taxon>
        <taxon>Glomeromycetes</taxon>
        <taxon>Glomerales</taxon>
        <taxon>Glomeraceae</taxon>
        <taxon>Rhizophagus</taxon>
    </lineage>
</organism>
<name>A0A915Z3E6_9GLOM</name>
<comment type="caution">
    <text evidence="1">The sequence shown here is derived from an EMBL/GenBank/DDBJ whole genome shotgun (WGS) entry which is preliminary data.</text>
</comment>
<dbReference type="EMBL" id="CAGKOT010000015">
    <property type="protein sequence ID" value="CAB5360216.1"/>
    <property type="molecule type" value="Genomic_DNA"/>
</dbReference>
<evidence type="ECO:0000313" key="2">
    <source>
        <dbReference type="Proteomes" id="UP000684084"/>
    </source>
</evidence>